<sequence length="126" mass="14689">MHPNRANKLIYVQFNENISSVYSKMQRKPVRMLNKYLRSKAQRQLLKSKFIDKYGGKIFCVSLSKCLCKEEVKENLNEDIIDKSRKTTFGNERMGEKSKKGKAAKLFEDDLEDDDFLSDIDKGVSR</sequence>
<evidence type="ECO:0000313" key="1">
    <source>
        <dbReference type="EMBL" id="KAL2609143.1"/>
    </source>
</evidence>
<accession>A0ABD1XJK9</accession>
<proteinExistence type="predicted"/>
<reference evidence="1 2" key="1">
    <citation type="submission" date="2024-09" db="EMBL/GenBank/DDBJ databases">
        <title>Chromosome-scale assembly of Riccia fluitans.</title>
        <authorList>
            <person name="Paukszto L."/>
            <person name="Sawicki J."/>
            <person name="Karawczyk K."/>
            <person name="Piernik-Szablinska J."/>
            <person name="Szczecinska M."/>
            <person name="Mazdziarz M."/>
        </authorList>
    </citation>
    <scope>NUCLEOTIDE SEQUENCE [LARGE SCALE GENOMIC DNA]</scope>
    <source>
        <strain evidence="1">Rf_01</strain>
        <tissue evidence="1">Aerial parts of the thallus</tissue>
    </source>
</reference>
<comment type="caution">
    <text evidence="1">The sequence shown here is derived from an EMBL/GenBank/DDBJ whole genome shotgun (WGS) entry which is preliminary data.</text>
</comment>
<dbReference type="EMBL" id="JBHFFA010000008">
    <property type="protein sequence ID" value="KAL2609143.1"/>
    <property type="molecule type" value="Genomic_DNA"/>
</dbReference>
<name>A0ABD1XJK9_9MARC</name>
<gene>
    <name evidence="1" type="ORF">R1flu_027716</name>
</gene>
<dbReference type="AlphaFoldDB" id="A0ABD1XJK9"/>
<evidence type="ECO:0000313" key="2">
    <source>
        <dbReference type="Proteomes" id="UP001605036"/>
    </source>
</evidence>
<dbReference type="Proteomes" id="UP001605036">
    <property type="component" value="Unassembled WGS sequence"/>
</dbReference>
<keyword evidence="2" id="KW-1185">Reference proteome</keyword>
<protein>
    <submittedName>
        <fullName evidence="1">Uncharacterized protein</fullName>
    </submittedName>
</protein>
<organism evidence="1 2">
    <name type="scientific">Riccia fluitans</name>
    <dbReference type="NCBI Taxonomy" id="41844"/>
    <lineage>
        <taxon>Eukaryota</taxon>
        <taxon>Viridiplantae</taxon>
        <taxon>Streptophyta</taxon>
        <taxon>Embryophyta</taxon>
        <taxon>Marchantiophyta</taxon>
        <taxon>Marchantiopsida</taxon>
        <taxon>Marchantiidae</taxon>
        <taxon>Marchantiales</taxon>
        <taxon>Ricciaceae</taxon>
        <taxon>Riccia</taxon>
    </lineage>
</organism>